<feature type="transmembrane region" description="Helical" evidence="1">
    <location>
        <begin position="275"/>
        <end position="297"/>
    </location>
</feature>
<dbReference type="EMBL" id="CP138583">
    <property type="protein sequence ID" value="WPG99960.1"/>
    <property type="molecule type" value="Genomic_DNA"/>
</dbReference>
<reference evidence="2 3" key="1">
    <citation type="submission" date="2023-11" db="EMBL/GenBank/DDBJ databases">
        <title>An acidophilic fungus is an integral part of prey digestion in a carnivorous sundew plant.</title>
        <authorList>
            <person name="Tsai I.J."/>
        </authorList>
    </citation>
    <scope>NUCLEOTIDE SEQUENCE [LARGE SCALE GENOMIC DNA]</scope>
    <source>
        <strain evidence="2">169a</strain>
    </source>
</reference>
<sequence>MSAAHVVRHVMRRGVEAAHSHFQQASPEYIAKLQQDAELYEQAGPEMELSPEQFLPVLITAIIAVLIMASVRYTLGDLMASLAMIESPSTTAIIEPKPPAYADEPDAPLEKEPLMPSEAEADVEVTIINHKPITGRIRTTMAHLSRVGGFFAKWRGAGAGLVYHLIHGFIFVGFSFFMNGVLNTDYFGEFLAHTFTSVLLARLHMLWTQKMVACPQSTSLLRRGAGWKQHKALLLPSFVYAAAEQVMMLIASAAASMAEAKRQRMTQDGEMHGCLLAVLPFLALVVSGLFVALAVLLPASVTLTRIEASLLPEDVETIVPFDREAVIGSIDTSARGGCRALFVQAWRSFDRSARLRLIKLYVKMILVQVAVAFVAVHVMVAELYLIGGEKLAIFIKSGVAQLKLMAIEAQSEIPEAN</sequence>
<keyword evidence="3" id="KW-1185">Reference proteome</keyword>
<name>A0AAQ3R3S1_9PEZI</name>
<keyword evidence="1" id="KW-1133">Transmembrane helix</keyword>
<protein>
    <submittedName>
        <fullName evidence="2">Uncharacterized protein</fullName>
    </submittedName>
</protein>
<dbReference type="AlphaFoldDB" id="A0AAQ3R3S1"/>
<feature type="transmembrane region" description="Helical" evidence="1">
    <location>
        <begin position="360"/>
        <end position="380"/>
    </location>
</feature>
<keyword evidence="1" id="KW-0472">Membrane</keyword>
<feature type="transmembrane region" description="Helical" evidence="1">
    <location>
        <begin position="161"/>
        <end position="178"/>
    </location>
</feature>
<feature type="transmembrane region" description="Helical" evidence="1">
    <location>
        <begin position="232"/>
        <end position="255"/>
    </location>
</feature>
<keyword evidence="1" id="KW-0812">Transmembrane</keyword>
<evidence type="ECO:0000256" key="1">
    <source>
        <dbReference type="SAM" id="Phobius"/>
    </source>
</evidence>
<gene>
    <name evidence="2" type="ORF">R9X50_00278300</name>
</gene>
<organism evidence="2 3">
    <name type="scientific">Acrodontium crateriforme</name>
    <dbReference type="NCBI Taxonomy" id="150365"/>
    <lineage>
        <taxon>Eukaryota</taxon>
        <taxon>Fungi</taxon>
        <taxon>Dikarya</taxon>
        <taxon>Ascomycota</taxon>
        <taxon>Pezizomycotina</taxon>
        <taxon>Dothideomycetes</taxon>
        <taxon>Dothideomycetidae</taxon>
        <taxon>Mycosphaerellales</taxon>
        <taxon>Teratosphaeriaceae</taxon>
        <taxon>Acrodontium</taxon>
    </lineage>
</organism>
<feature type="transmembrane region" description="Helical" evidence="1">
    <location>
        <begin position="54"/>
        <end position="75"/>
    </location>
</feature>
<evidence type="ECO:0000313" key="3">
    <source>
        <dbReference type="Proteomes" id="UP001303373"/>
    </source>
</evidence>
<dbReference type="Proteomes" id="UP001303373">
    <property type="component" value="Chromosome 4"/>
</dbReference>
<accession>A0AAQ3R3S1</accession>
<evidence type="ECO:0000313" key="2">
    <source>
        <dbReference type="EMBL" id="WPG99960.1"/>
    </source>
</evidence>
<proteinExistence type="predicted"/>